<dbReference type="EnsemblPlants" id="PNT63305">
    <property type="protein sequence ID" value="PNT63305"/>
    <property type="gene ID" value="BRADI_4g13987v3"/>
</dbReference>
<dbReference type="InterPro" id="IPR027417">
    <property type="entry name" value="P-loop_NTPase"/>
</dbReference>
<dbReference type="Pfam" id="PF18052">
    <property type="entry name" value="Rx_N"/>
    <property type="match status" value="1"/>
</dbReference>
<dbReference type="EMBL" id="CM000883">
    <property type="protein sequence ID" value="PNT63305.1"/>
    <property type="molecule type" value="Genomic_DNA"/>
</dbReference>
<keyword evidence="4" id="KW-0430">Lectin</keyword>
<keyword evidence="12" id="KW-1185">Reference proteome</keyword>
<dbReference type="InterPro" id="IPR036388">
    <property type="entry name" value="WH-like_DNA-bd_sf"/>
</dbReference>
<keyword evidence="6" id="KW-0547">Nucleotide-binding</keyword>
<protein>
    <recommendedName>
        <fullName evidence="9">Jacalin-type lectin domain-containing protein</fullName>
    </recommendedName>
</protein>
<dbReference type="FunFam" id="2.100.10.30:FF:000001">
    <property type="entry name" value="Jacalin-related lectin 33"/>
    <property type="match status" value="1"/>
</dbReference>
<reference evidence="11" key="3">
    <citation type="submission" date="2018-08" db="UniProtKB">
        <authorList>
            <consortium name="EnsemblPlants"/>
        </authorList>
    </citation>
    <scope>IDENTIFICATION</scope>
    <source>
        <strain evidence="11">cv. Bd21</strain>
    </source>
</reference>
<dbReference type="GO" id="GO:0009626">
    <property type="term" value="P:plant-type hypersensitive response"/>
    <property type="evidence" value="ECO:0007669"/>
    <property type="project" value="UniProtKB-ARBA"/>
</dbReference>
<evidence type="ECO:0000313" key="10">
    <source>
        <dbReference type="EMBL" id="PNT63305.1"/>
    </source>
</evidence>
<dbReference type="InterPro" id="IPR001229">
    <property type="entry name" value="Jacalin-like_lectin_dom"/>
</dbReference>
<keyword evidence="7" id="KW-0611">Plant defense</keyword>
<dbReference type="PANTHER" id="PTHR46506">
    <property type="entry name" value="OS05G0143600 PROTEIN"/>
    <property type="match status" value="1"/>
</dbReference>
<feature type="domain" description="Jacalin-type lectin" evidence="9">
    <location>
        <begin position="1538"/>
        <end position="1688"/>
    </location>
</feature>
<proteinExistence type="inferred from homology"/>
<sequence>MAEARISASQGAMRSLPGKLESLLSELRDNEKSKIRALQGDLQELINNYLMEPSEVESHAQTASFWMKDVRDLSFEIDDFADELAHAVQKLSRPRFRFREKLKRRRWIAEEISGFRVRVKEAIQRHKDYNLGDCKWRPSRRSAAGLDDDRGRLPSPGVRLLVGMGDSTDQICGWLANSGQADRMVASIVGTGGVGKTTLAREVYRKLAGQFRCRAFVQTSRRPDTKRLLTSILEQVGRRRLLDACDVRKLASQINAHLRDKTYLIVIDDLWTLSTWDIVSHALPKGNCCNRILTTTEVVVVAQTCCADNSRHIFKKEPLSEDESRELFSGTVFAHQSEYPLHLKEVSNEIIKRSGHLPLVINTLASILARQPASIGIWNYIKNSLSSDLITNGNLEGIKQILNLGYDNLPHSMKACMLYLTMYDEECVIWKDDLVKQWIAEGFVCTMEGDDEEEAARSYFDVLINMGMIQPVDINCNDEILSCRVHRMVLHFIRYKSVEENFSVAIDHSETTIRLADKVRWLALHFGSVEDATLPAPASMRLSQVRTLAFCGLVKCMPSILEFRFLQSLILKLWADPDKSSENLTGSDDPSDNLTAPVSCNLTEISELFRLRYLHVDARHMSVELPSQIQWLKSLMVLEIDAEVTAVPSDIVDLRGLLYLNLPSVAHLSTGIGRMTCLRTLGVFDLSKNSTENVTSLGELTNLQDLRLTCSTSRSDNLERNLECLGSIIRKLSNLKRVTLVPVVSSYVNAQDDARDSGMSISWHGISVVPLPLVLLQRLELSRCCCVFSSLPEWTKELTQLGILKISVRKLSNEDVVILKGLHALTALSLYIWTAPARRIVFDCEGFLVLKYFKFVCTTPCVVFLSGAMANVRKLKLGFNADRVDQYSLVAAGLEGLTNLNEISTKIGGAGVDESGRRFAESALTDALSKHRSISIIVNVQWVDWNFCGDKEAQKEKYKEAQSAGNALFLYLQNEDGFREKCETDSGGSGDIHENLRENMSHHILSPLDIVSRLLEEIRHSVSEGSKIGGGNGQAFKNTVQLVGYYYATRHLYVRDNGDFVSCKISSEGVYYLEFLYCRSLDKHLNEEYCHHDWRTRYSIITRICEGYMAWRPVCNKDDVLYLGVIIILIMAGPLGYYSCADVLSQDLIKLIHKSWMKRIEFTPMYASPQEDCRQVKRCIELVLRCMDADKNKRPTVKDIVRELKQTETASPWVQAKFAKIGQWGGIGGGPRDIEMAPHRLKSLTIGSGKVIYSLEFSYDDHHEKNHITGPWGGHGPEGHGNKFRIVLQPTEFLTVVSGTIGPYDSAPAGVIKSLTFITTAGRYGPFGEEKGTPFQIPVQSNGSIVGFFARAGWYLDAFGIYVKPMQETEEAGLAKIGPWGGNGGQVRDLKMPPQRLESVTICSGTVLNSLTFIYHGHDGKKHTAGPWGASTGNPDQTDTILLCSSEFLTGVRGTTGPFDPASSDVIVTSLTLITNTHSYGPFGQGRGTSFQIPLWGKGSIVGFFGCSESYINAIGVYVNPYLEAMQKELVSSREPRLTKIGPWGGNGDKGNVRYINAKMEPQHLESVTVSFGSVINSLSFSYIDFKGVKHNVGPWGTPSGNSYKIVLESSEVLQGVSGTVGSSDGTSSNLVTSLTFATDQARAYGPFGAGGGTPFSAAAAAGNDGPVVAFFGRAGLCLEALGVYVHRY</sequence>
<dbReference type="SUPFAM" id="SSF56112">
    <property type="entry name" value="Protein kinase-like (PK-like)"/>
    <property type="match status" value="1"/>
</dbReference>
<dbReference type="InterPro" id="IPR041118">
    <property type="entry name" value="Rx_N"/>
</dbReference>
<dbReference type="SUPFAM" id="SSF52058">
    <property type="entry name" value="L domain-like"/>
    <property type="match status" value="1"/>
</dbReference>
<organism evidence="10">
    <name type="scientific">Brachypodium distachyon</name>
    <name type="common">Purple false brome</name>
    <name type="synonym">Trachynia distachya</name>
    <dbReference type="NCBI Taxonomy" id="15368"/>
    <lineage>
        <taxon>Eukaryota</taxon>
        <taxon>Viridiplantae</taxon>
        <taxon>Streptophyta</taxon>
        <taxon>Embryophyta</taxon>
        <taxon>Tracheophyta</taxon>
        <taxon>Spermatophyta</taxon>
        <taxon>Magnoliopsida</taxon>
        <taxon>Liliopsida</taxon>
        <taxon>Poales</taxon>
        <taxon>Poaceae</taxon>
        <taxon>BOP clade</taxon>
        <taxon>Pooideae</taxon>
        <taxon>Stipodae</taxon>
        <taxon>Brachypodieae</taxon>
        <taxon>Brachypodium</taxon>
    </lineage>
</organism>
<dbReference type="PROSITE" id="PS51752">
    <property type="entry name" value="JACALIN_LECTIN"/>
    <property type="match status" value="3"/>
</dbReference>
<dbReference type="OrthoDB" id="1922221at2759"/>
<dbReference type="Pfam" id="PF00931">
    <property type="entry name" value="NB-ARC"/>
    <property type="match status" value="1"/>
</dbReference>
<dbReference type="GO" id="GO:0002758">
    <property type="term" value="P:innate immune response-activating signaling pathway"/>
    <property type="evidence" value="ECO:0007669"/>
    <property type="project" value="UniProtKB-ARBA"/>
</dbReference>
<dbReference type="GO" id="GO:0042742">
    <property type="term" value="P:defense response to bacterium"/>
    <property type="evidence" value="ECO:0007669"/>
    <property type="project" value="UniProtKB-ARBA"/>
</dbReference>
<reference evidence="10" key="2">
    <citation type="submission" date="2017-06" db="EMBL/GenBank/DDBJ databases">
        <title>WGS assembly of Brachypodium distachyon.</title>
        <authorList>
            <consortium name="The International Brachypodium Initiative"/>
            <person name="Lucas S."/>
            <person name="Harmon-Smith M."/>
            <person name="Lail K."/>
            <person name="Tice H."/>
            <person name="Grimwood J."/>
            <person name="Bruce D."/>
            <person name="Barry K."/>
            <person name="Shu S."/>
            <person name="Lindquist E."/>
            <person name="Wang M."/>
            <person name="Pitluck S."/>
            <person name="Vogel J.P."/>
            <person name="Garvin D.F."/>
            <person name="Mockler T.C."/>
            <person name="Schmutz J."/>
            <person name="Rokhsar D."/>
            <person name="Bevan M.W."/>
        </authorList>
    </citation>
    <scope>NUCLEOTIDE SEQUENCE</scope>
    <source>
        <strain evidence="10">Bd21</strain>
    </source>
</reference>
<dbReference type="SMART" id="SM00915">
    <property type="entry name" value="Jacalin"/>
    <property type="match status" value="3"/>
</dbReference>
<keyword evidence="3" id="KW-0433">Leucine-rich repeat</keyword>
<dbReference type="Gene3D" id="1.10.10.10">
    <property type="entry name" value="Winged helix-like DNA-binding domain superfamily/Winged helix DNA-binding domain"/>
    <property type="match status" value="1"/>
</dbReference>
<dbReference type="Proteomes" id="UP000008810">
    <property type="component" value="Chromosome 4"/>
</dbReference>
<dbReference type="InterPro" id="IPR032675">
    <property type="entry name" value="LRR_dom_sf"/>
</dbReference>
<evidence type="ECO:0000256" key="3">
    <source>
        <dbReference type="ARBA" id="ARBA00022614"/>
    </source>
</evidence>
<evidence type="ECO:0000256" key="8">
    <source>
        <dbReference type="ARBA" id="ARBA00023054"/>
    </source>
</evidence>
<comment type="similarity">
    <text evidence="1">Belongs to the jacalin lectin family.</text>
</comment>
<evidence type="ECO:0000256" key="6">
    <source>
        <dbReference type="ARBA" id="ARBA00022741"/>
    </source>
</evidence>
<dbReference type="InterPro" id="IPR055414">
    <property type="entry name" value="LRR_R13L4/SHOC2-like"/>
</dbReference>
<dbReference type="Gene3D" id="1.20.5.4130">
    <property type="match status" value="1"/>
</dbReference>
<evidence type="ECO:0000256" key="1">
    <source>
        <dbReference type="ARBA" id="ARBA00006568"/>
    </source>
</evidence>
<evidence type="ECO:0000256" key="2">
    <source>
        <dbReference type="ARBA" id="ARBA00008894"/>
    </source>
</evidence>
<dbReference type="Gene3D" id="3.40.50.300">
    <property type="entry name" value="P-loop containing nucleotide triphosphate hydrolases"/>
    <property type="match status" value="1"/>
</dbReference>
<dbReference type="InterPro" id="IPR042197">
    <property type="entry name" value="Apaf_helical"/>
</dbReference>
<feature type="domain" description="Jacalin-type lectin" evidence="9">
    <location>
        <begin position="1374"/>
        <end position="1521"/>
    </location>
</feature>
<evidence type="ECO:0000313" key="12">
    <source>
        <dbReference type="Proteomes" id="UP000008810"/>
    </source>
</evidence>
<dbReference type="GeneID" id="100833723"/>
<comment type="similarity">
    <text evidence="2">Belongs to the disease resistance NB-LRR family.</text>
</comment>
<dbReference type="CDD" id="cd09612">
    <property type="entry name" value="Jacalin"/>
    <property type="match status" value="3"/>
</dbReference>
<evidence type="ECO:0000259" key="9">
    <source>
        <dbReference type="PROSITE" id="PS51752"/>
    </source>
</evidence>
<evidence type="ECO:0000313" key="11">
    <source>
        <dbReference type="EnsemblPlants" id="PNT63305"/>
    </source>
</evidence>
<dbReference type="InterPro" id="IPR002182">
    <property type="entry name" value="NB-ARC"/>
</dbReference>
<dbReference type="Gene3D" id="2.100.10.30">
    <property type="entry name" value="Jacalin-like lectin domain"/>
    <property type="match status" value="3"/>
</dbReference>
<dbReference type="GO" id="GO:0030246">
    <property type="term" value="F:carbohydrate binding"/>
    <property type="evidence" value="ECO:0007669"/>
    <property type="project" value="UniProtKB-KW"/>
</dbReference>
<keyword evidence="5" id="KW-0677">Repeat</keyword>
<evidence type="ECO:0000256" key="7">
    <source>
        <dbReference type="ARBA" id="ARBA00022821"/>
    </source>
</evidence>
<feature type="domain" description="Jacalin-type lectin" evidence="9">
    <location>
        <begin position="1218"/>
        <end position="1365"/>
    </location>
</feature>
<evidence type="ECO:0000256" key="4">
    <source>
        <dbReference type="ARBA" id="ARBA00022734"/>
    </source>
</evidence>
<dbReference type="GO" id="GO:0043531">
    <property type="term" value="F:ADP binding"/>
    <property type="evidence" value="ECO:0007669"/>
    <property type="project" value="InterPro"/>
</dbReference>
<dbReference type="RefSeq" id="XP_024318479.1">
    <property type="nucleotide sequence ID" value="XM_024462711.1"/>
</dbReference>
<dbReference type="Gene3D" id="1.10.8.430">
    <property type="entry name" value="Helical domain of apoptotic protease-activating factors"/>
    <property type="match status" value="1"/>
</dbReference>
<dbReference type="FunFam" id="1.10.10.10:FF:000322">
    <property type="entry name" value="Probable disease resistance protein At1g63360"/>
    <property type="match status" value="1"/>
</dbReference>
<reference evidence="10 11" key="1">
    <citation type="journal article" date="2010" name="Nature">
        <title>Genome sequencing and analysis of the model grass Brachypodium distachyon.</title>
        <authorList>
            <consortium name="International Brachypodium Initiative"/>
        </authorList>
    </citation>
    <scope>NUCLEOTIDE SEQUENCE [LARGE SCALE GENOMIC DNA]</scope>
    <source>
        <strain evidence="10 11">Bd21</strain>
    </source>
</reference>
<dbReference type="SUPFAM" id="SSF52540">
    <property type="entry name" value="P-loop containing nucleoside triphosphate hydrolases"/>
    <property type="match status" value="1"/>
</dbReference>
<dbReference type="Gramene" id="PNT63305">
    <property type="protein sequence ID" value="PNT63305"/>
    <property type="gene ID" value="BRADI_4g13987v3"/>
</dbReference>
<dbReference type="InterPro" id="IPR011009">
    <property type="entry name" value="Kinase-like_dom_sf"/>
</dbReference>
<accession>A0A2K2CMP4</accession>
<dbReference type="Pfam" id="PF23559">
    <property type="entry name" value="WHD_DRP"/>
    <property type="match status" value="1"/>
</dbReference>
<dbReference type="InterPro" id="IPR036404">
    <property type="entry name" value="Jacalin-like_lectin_dom_sf"/>
</dbReference>
<dbReference type="Gene3D" id="1.10.510.10">
    <property type="entry name" value="Transferase(Phosphotransferase) domain 1"/>
    <property type="match status" value="1"/>
</dbReference>
<dbReference type="SUPFAM" id="SSF51101">
    <property type="entry name" value="Mannose-binding lectins"/>
    <property type="match status" value="3"/>
</dbReference>
<gene>
    <name evidence="11" type="primary">LOC100833723</name>
    <name evidence="10" type="ORF">BRADI_4g13987v3</name>
</gene>
<dbReference type="Gene3D" id="3.80.10.10">
    <property type="entry name" value="Ribonuclease Inhibitor"/>
    <property type="match status" value="1"/>
</dbReference>
<dbReference type="InterPro" id="IPR033734">
    <property type="entry name" value="Jacalin-like_lectin_dom_plant"/>
</dbReference>
<evidence type="ECO:0000256" key="5">
    <source>
        <dbReference type="ARBA" id="ARBA00022737"/>
    </source>
</evidence>
<dbReference type="InterPro" id="IPR058922">
    <property type="entry name" value="WHD_DRP"/>
</dbReference>
<dbReference type="Pfam" id="PF01419">
    <property type="entry name" value="Jacalin"/>
    <property type="match status" value="3"/>
</dbReference>
<dbReference type="Pfam" id="PF23598">
    <property type="entry name" value="LRR_14"/>
    <property type="match status" value="1"/>
</dbReference>
<keyword evidence="8" id="KW-0175">Coiled coil</keyword>
<name>A0A2K2CMP4_BRADI</name>
<dbReference type="PRINTS" id="PR00364">
    <property type="entry name" value="DISEASERSIST"/>
</dbReference>
<dbReference type="ExpressionAtlas" id="A0A2K2CMP4">
    <property type="expression patterns" value="baseline"/>
</dbReference>